<evidence type="ECO:0000259" key="1">
    <source>
        <dbReference type="Pfam" id="PF00149"/>
    </source>
</evidence>
<keyword evidence="3" id="KW-1185">Reference proteome</keyword>
<dbReference type="NCBIfam" id="TIGR04123">
    <property type="entry name" value="P_estr_lig_assc"/>
    <property type="match status" value="1"/>
</dbReference>
<dbReference type="InterPro" id="IPR026336">
    <property type="entry name" value="PdeM-like"/>
</dbReference>
<dbReference type="EMBL" id="BAND01000031">
    <property type="protein sequence ID" value="GAJ28569.1"/>
    <property type="molecule type" value="Genomic_DNA"/>
</dbReference>
<dbReference type="PANTHER" id="PTHR39323:SF1">
    <property type="entry name" value="BLR1149 PROTEIN"/>
    <property type="match status" value="1"/>
</dbReference>
<dbReference type="Pfam" id="PF00149">
    <property type="entry name" value="Metallophos"/>
    <property type="match status" value="1"/>
</dbReference>
<proteinExistence type="predicted"/>
<dbReference type="GO" id="GO:0016787">
    <property type="term" value="F:hydrolase activity"/>
    <property type="evidence" value="ECO:0007669"/>
    <property type="project" value="InterPro"/>
</dbReference>
<dbReference type="OrthoDB" id="9795838at2"/>
<name>A0A023D3A9_ACIMT</name>
<dbReference type="RefSeq" id="WP_042057330.1">
    <property type="nucleotide sequence ID" value="NZ_BAND01000031.1"/>
</dbReference>
<organism evidence="2 3">
    <name type="scientific">Acidomonas methanolica NBRC 104435</name>
    <dbReference type="NCBI Taxonomy" id="1231351"/>
    <lineage>
        <taxon>Bacteria</taxon>
        <taxon>Pseudomonadati</taxon>
        <taxon>Pseudomonadota</taxon>
        <taxon>Alphaproteobacteria</taxon>
        <taxon>Acetobacterales</taxon>
        <taxon>Acetobacteraceae</taxon>
        <taxon>Acidomonas</taxon>
    </lineage>
</organism>
<dbReference type="PIRSF" id="PIRSF000887">
    <property type="entry name" value="Pesterase_MJ0037"/>
    <property type="match status" value="1"/>
</dbReference>
<reference evidence="3" key="1">
    <citation type="journal article" date="2014" name="FEMS Microbiol. Lett.">
        <title>Draft Genomic DNA Sequence of the Facultatively Methylotrophic Bacterium Acidomonas methanolica type strain MB58.</title>
        <authorList>
            <person name="Higashiura N."/>
            <person name="Hadano H."/>
            <person name="Hirakawa H."/>
            <person name="Matsutani M."/>
            <person name="Takabe S."/>
            <person name="Matsushita K."/>
            <person name="Azuma Y."/>
        </authorList>
    </citation>
    <scope>NUCLEOTIDE SEQUENCE [LARGE SCALE GENOMIC DNA]</scope>
    <source>
        <strain evidence="3">MB58</strain>
    </source>
</reference>
<sequence>MNTAPLVLGGARLLLDPSGALFWPEESLLVVADLHLEKGTAFDRHGLILPPWDSVETLAALEDAIERHAPARLLALGDSFHDAGGWARLDRVLKARLLAIAARIETVWLSGNHDPEPDPELPGHRATIASRGPFVFRHEASADRTGEQIEISGHFHPKARMRLRGQLIARACFITDERRLILPAFGAYTGGLDVSDPTIAGLFPRGTTIFMRGRHNIYRFERAAA</sequence>
<dbReference type="SUPFAM" id="SSF56300">
    <property type="entry name" value="Metallo-dependent phosphatases"/>
    <property type="match status" value="1"/>
</dbReference>
<evidence type="ECO:0000313" key="3">
    <source>
        <dbReference type="Proteomes" id="UP000019760"/>
    </source>
</evidence>
<dbReference type="InterPro" id="IPR029052">
    <property type="entry name" value="Metallo-depent_PP-like"/>
</dbReference>
<evidence type="ECO:0000313" key="2">
    <source>
        <dbReference type="EMBL" id="GAJ28569.1"/>
    </source>
</evidence>
<feature type="domain" description="Calcineurin-like phosphoesterase" evidence="1">
    <location>
        <begin position="28"/>
        <end position="123"/>
    </location>
</feature>
<dbReference type="InterPro" id="IPR024173">
    <property type="entry name" value="Pesterase_MJ0037-like"/>
</dbReference>
<dbReference type="AlphaFoldDB" id="A0A023D3A9"/>
<dbReference type="Proteomes" id="UP000019760">
    <property type="component" value="Unassembled WGS sequence"/>
</dbReference>
<accession>A0A023D3A9</accession>
<gene>
    <name evidence="2" type="ORF">Amme_031_031</name>
</gene>
<protein>
    <recommendedName>
        <fullName evidence="1">Calcineurin-like phosphoesterase domain-containing protein</fullName>
    </recommendedName>
</protein>
<dbReference type="Gene3D" id="3.60.21.10">
    <property type="match status" value="1"/>
</dbReference>
<dbReference type="PANTHER" id="PTHR39323">
    <property type="entry name" value="BLR1149 PROTEIN"/>
    <property type="match status" value="1"/>
</dbReference>
<dbReference type="InterPro" id="IPR004843">
    <property type="entry name" value="Calcineurin-like_PHP"/>
</dbReference>
<comment type="caution">
    <text evidence="2">The sequence shown here is derived from an EMBL/GenBank/DDBJ whole genome shotgun (WGS) entry which is preliminary data.</text>
</comment>
<reference evidence="2 3" key="2">
    <citation type="journal article" date="2014" name="FEMS Microbiol. Lett.">
        <title>Draft genomic DNA sequence of the facultatively methylotrophic bacterium Acidomonas methanolica type strain MB58.</title>
        <authorList>
            <person name="Higashiura N."/>
            <person name="Hadano H."/>
            <person name="Hirakawa H."/>
            <person name="Matsutani M."/>
            <person name="Takabe S."/>
            <person name="Matsushita K."/>
            <person name="Azuma Y."/>
        </authorList>
    </citation>
    <scope>NUCLEOTIDE SEQUENCE [LARGE SCALE GENOMIC DNA]</scope>
    <source>
        <strain evidence="2 3">MB58</strain>
    </source>
</reference>